<evidence type="ECO:0000313" key="3">
    <source>
        <dbReference type="EMBL" id="KAL0575659.1"/>
    </source>
</evidence>
<dbReference type="EMBL" id="JBAHYK010000285">
    <property type="protein sequence ID" value="KAL0575659.1"/>
    <property type="molecule type" value="Genomic_DNA"/>
</dbReference>
<dbReference type="SUPFAM" id="SSF47616">
    <property type="entry name" value="GST C-terminal domain-like"/>
    <property type="match status" value="1"/>
</dbReference>
<keyword evidence="4" id="KW-1185">Reference proteome</keyword>
<dbReference type="SUPFAM" id="SSF52833">
    <property type="entry name" value="Thioredoxin-like"/>
    <property type="match status" value="1"/>
</dbReference>
<dbReference type="Pfam" id="PF25907">
    <property type="entry name" value="DUF7962"/>
    <property type="match status" value="1"/>
</dbReference>
<dbReference type="Gene3D" id="1.20.1050.10">
    <property type="match status" value="1"/>
</dbReference>
<dbReference type="Gene3D" id="3.40.30.110">
    <property type="match status" value="1"/>
</dbReference>
<feature type="domain" description="DUF7962" evidence="2">
    <location>
        <begin position="117"/>
        <end position="185"/>
    </location>
</feature>
<accession>A0ABR3FJV9</accession>
<name>A0ABR3FJV9_9AGAR</name>
<dbReference type="CDD" id="cd00299">
    <property type="entry name" value="GST_C_family"/>
    <property type="match status" value="1"/>
</dbReference>
<dbReference type="InterPro" id="IPR058268">
    <property type="entry name" value="DUF7962"/>
</dbReference>
<protein>
    <recommendedName>
        <fullName evidence="5">Glutathione S-transferase</fullName>
    </recommendedName>
</protein>
<dbReference type="Pfam" id="PF13417">
    <property type="entry name" value="GST_N_3"/>
    <property type="match status" value="1"/>
</dbReference>
<organism evidence="3 4">
    <name type="scientific">Marasmius crinis-equi</name>
    <dbReference type="NCBI Taxonomy" id="585013"/>
    <lineage>
        <taxon>Eukaryota</taxon>
        <taxon>Fungi</taxon>
        <taxon>Dikarya</taxon>
        <taxon>Basidiomycota</taxon>
        <taxon>Agaricomycotina</taxon>
        <taxon>Agaricomycetes</taxon>
        <taxon>Agaricomycetidae</taxon>
        <taxon>Agaricales</taxon>
        <taxon>Marasmiineae</taxon>
        <taxon>Marasmiaceae</taxon>
        <taxon>Marasmius</taxon>
    </lineage>
</organism>
<dbReference type="InterPro" id="IPR004045">
    <property type="entry name" value="Glutathione_S-Trfase_N"/>
</dbReference>
<proteinExistence type="predicted"/>
<sequence length="249" mass="28158">MAESPNPPVVLYRYDASLFSWKVDHVLLLKNIPHKTVNVSPILPRPEITDALGVIYRRIPIMAIGNDIYCDTRKNGGSSDTGLIKAFTKHFADDVVFPNMVYLIPFEELDPKFVEDRLKALIEEQVSDGREWLFDTETPSLADVAVQFLLEYCQLPHFDKTLKGIFNQEKFPKTLQWLARINGYLKNLKEERSLSEPLDGDTAGKMLASAQFEPYDVVGFDEELASWLGLKLGQTVSVASNKLYNGKDS</sequence>
<evidence type="ECO:0008006" key="5">
    <source>
        <dbReference type="Google" id="ProtNLM"/>
    </source>
</evidence>
<evidence type="ECO:0000259" key="1">
    <source>
        <dbReference type="Pfam" id="PF13417"/>
    </source>
</evidence>
<dbReference type="InterPro" id="IPR036282">
    <property type="entry name" value="Glutathione-S-Trfase_C_sf"/>
</dbReference>
<gene>
    <name evidence="3" type="ORF">V5O48_006315</name>
</gene>
<evidence type="ECO:0000313" key="4">
    <source>
        <dbReference type="Proteomes" id="UP001465976"/>
    </source>
</evidence>
<comment type="caution">
    <text evidence="3">The sequence shown here is derived from an EMBL/GenBank/DDBJ whole genome shotgun (WGS) entry which is preliminary data.</text>
</comment>
<dbReference type="InterPro" id="IPR036249">
    <property type="entry name" value="Thioredoxin-like_sf"/>
</dbReference>
<dbReference type="Proteomes" id="UP001465976">
    <property type="component" value="Unassembled WGS sequence"/>
</dbReference>
<evidence type="ECO:0000259" key="2">
    <source>
        <dbReference type="Pfam" id="PF25907"/>
    </source>
</evidence>
<reference evidence="3 4" key="1">
    <citation type="submission" date="2024-02" db="EMBL/GenBank/DDBJ databases">
        <title>A draft genome for the cacao thread blight pathogen Marasmius crinis-equi.</title>
        <authorList>
            <person name="Cohen S.P."/>
            <person name="Baruah I.K."/>
            <person name="Amoako-Attah I."/>
            <person name="Bukari Y."/>
            <person name="Meinhardt L.W."/>
            <person name="Bailey B.A."/>
        </authorList>
    </citation>
    <scope>NUCLEOTIDE SEQUENCE [LARGE SCALE GENOMIC DNA]</scope>
    <source>
        <strain evidence="3 4">GH-76</strain>
    </source>
</reference>
<feature type="domain" description="GST N-terminal" evidence="1">
    <location>
        <begin position="11"/>
        <end position="73"/>
    </location>
</feature>